<proteinExistence type="inferred from homology"/>
<keyword evidence="3" id="KW-0812">Transmembrane</keyword>
<reference evidence="4 5" key="1">
    <citation type="submission" date="2019-07" db="EMBL/GenBank/DDBJ databases">
        <title>Whole genome shotgun sequence of Agrococcus baldri NBRC 103055.</title>
        <authorList>
            <person name="Hosoyama A."/>
            <person name="Uohara A."/>
            <person name="Ohji S."/>
            <person name="Ichikawa N."/>
        </authorList>
    </citation>
    <scope>NUCLEOTIDE SEQUENCE [LARGE SCALE GENOMIC DNA]</scope>
    <source>
        <strain evidence="4 5">NBRC 103055</strain>
    </source>
</reference>
<name>A0AA87RFR3_9MICO</name>
<dbReference type="Proteomes" id="UP000321749">
    <property type="component" value="Unassembled WGS sequence"/>
</dbReference>
<dbReference type="Pfam" id="PF01066">
    <property type="entry name" value="CDP-OH_P_transf"/>
    <property type="match status" value="1"/>
</dbReference>
<dbReference type="RefSeq" id="WP_146792216.1">
    <property type="nucleotide sequence ID" value="NZ_BJUU01000001.1"/>
</dbReference>
<feature type="transmembrane region" description="Helical" evidence="3">
    <location>
        <begin position="141"/>
        <end position="164"/>
    </location>
</feature>
<comment type="caution">
    <text evidence="4">The sequence shown here is derived from an EMBL/GenBank/DDBJ whole genome shotgun (WGS) entry which is preliminary data.</text>
</comment>
<evidence type="ECO:0000313" key="5">
    <source>
        <dbReference type="Proteomes" id="UP000321749"/>
    </source>
</evidence>
<keyword evidence="3" id="KW-1133">Transmembrane helix</keyword>
<dbReference type="GO" id="GO:0008654">
    <property type="term" value="P:phospholipid biosynthetic process"/>
    <property type="evidence" value="ECO:0007669"/>
    <property type="project" value="InterPro"/>
</dbReference>
<evidence type="ECO:0000313" key="4">
    <source>
        <dbReference type="EMBL" id="GEK78818.1"/>
    </source>
</evidence>
<dbReference type="AlphaFoldDB" id="A0AA87RFR3"/>
<dbReference type="PROSITE" id="PS00379">
    <property type="entry name" value="CDP_ALCOHOL_P_TRANSF"/>
    <property type="match status" value="1"/>
</dbReference>
<protein>
    <submittedName>
        <fullName evidence="4">CDP-alcohol phosphatidyltransferase</fullName>
    </submittedName>
</protein>
<keyword evidence="5" id="KW-1185">Reference proteome</keyword>
<dbReference type="InterPro" id="IPR048254">
    <property type="entry name" value="CDP_ALCOHOL_P_TRANSF_CS"/>
</dbReference>
<feature type="transmembrane region" description="Helical" evidence="3">
    <location>
        <begin position="70"/>
        <end position="88"/>
    </location>
</feature>
<evidence type="ECO:0000256" key="2">
    <source>
        <dbReference type="RuleBase" id="RU003750"/>
    </source>
</evidence>
<gene>
    <name evidence="4" type="ORF">ABA31_01690</name>
</gene>
<organism evidence="4 5">
    <name type="scientific">Agrococcus baldri</name>
    <dbReference type="NCBI Taxonomy" id="153730"/>
    <lineage>
        <taxon>Bacteria</taxon>
        <taxon>Bacillati</taxon>
        <taxon>Actinomycetota</taxon>
        <taxon>Actinomycetes</taxon>
        <taxon>Micrococcales</taxon>
        <taxon>Microbacteriaceae</taxon>
        <taxon>Agrococcus</taxon>
    </lineage>
</organism>
<keyword evidence="1 2" id="KW-0808">Transferase</keyword>
<evidence type="ECO:0000256" key="1">
    <source>
        <dbReference type="ARBA" id="ARBA00022679"/>
    </source>
</evidence>
<dbReference type="InterPro" id="IPR000462">
    <property type="entry name" value="CDP-OH_P_trans"/>
</dbReference>
<feature type="transmembrane region" description="Helical" evidence="3">
    <location>
        <begin position="185"/>
        <end position="207"/>
    </location>
</feature>
<dbReference type="GO" id="GO:0016780">
    <property type="term" value="F:phosphotransferase activity, for other substituted phosphate groups"/>
    <property type="evidence" value="ECO:0007669"/>
    <property type="project" value="InterPro"/>
</dbReference>
<accession>A0AA87RFR3</accession>
<evidence type="ECO:0000256" key="3">
    <source>
        <dbReference type="SAM" id="Phobius"/>
    </source>
</evidence>
<comment type="similarity">
    <text evidence="2">Belongs to the CDP-alcohol phosphatidyltransferase class-I family.</text>
</comment>
<dbReference type="Gene3D" id="1.20.120.1760">
    <property type="match status" value="1"/>
</dbReference>
<feature type="transmembrane region" description="Helical" evidence="3">
    <location>
        <begin position="213"/>
        <end position="236"/>
    </location>
</feature>
<dbReference type="GO" id="GO:0016020">
    <property type="term" value="C:membrane"/>
    <property type="evidence" value="ECO:0007669"/>
    <property type="project" value="InterPro"/>
</dbReference>
<sequence length="246" mass="26484">MTGISEAMTQLRTAQKSSRGAPAYSRFVNRPLGRPLAATAAAFGMTPSQVTLVSGACTFSGIAAIALLPIGWWSSVIITALLVLGYALDSADGQLARLTGAFSHSGEWLDHLFDAAKAVTIHLAVLLAWLRYPDLDPRLLVVPAVFAAVASTFFFGVVAVDLLRRIHRLEHPDRPIAEPAGRSTSVVYSLLVAPADYGLLCLLFLVLSVPWVFVPAYTGLALVNALLLLASAVRWHRSLRALEQRR</sequence>
<dbReference type="EMBL" id="BJUU01000001">
    <property type="protein sequence ID" value="GEK78818.1"/>
    <property type="molecule type" value="Genomic_DNA"/>
</dbReference>
<keyword evidence="3" id="KW-0472">Membrane</keyword>
<dbReference type="InterPro" id="IPR043130">
    <property type="entry name" value="CDP-OH_PTrfase_TM_dom"/>
</dbReference>